<evidence type="ECO:0000259" key="4">
    <source>
        <dbReference type="Pfam" id="PF08263"/>
    </source>
</evidence>
<dbReference type="Pfam" id="PF13855">
    <property type="entry name" value="LRR_8"/>
    <property type="match status" value="2"/>
</dbReference>
<organism evidence="5 6">
    <name type="scientific">Klebsormidium nitens</name>
    <name type="common">Green alga</name>
    <name type="synonym">Ulothrix nitens</name>
    <dbReference type="NCBI Taxonomy" id="105231"/>
    <lineage>
        <taxon>Eukaryota</taxon>
        <taxon>Viridiplantae</taxon>
        <taxon>Streptophyta</taxon>
        <taxon>Klebsormidiophyceae</taxon>
        <taxon>Klebsormidiales</taxon>
        <taxon>Klebsormidiaceae</taxon>
        <taxon>Klebsormidium</taxon>
    </lineage>
</organism>
<name>A0A1Y1HKZ3_KLENI</name>
<evidence type="ECO:0000256" key="1">
    <source>
        <dbReference type="ARBA" id="ARBA00022614"/>
    </source>
</evidence>
<dbReference type="SMART" id="SM00369">
    <property type="entry name" value="LRR_TYP"/>
    <property type="match status" value="4"/>
</dbReference>
<dbReference type="OrthoDB" id="544346at2759"/>
<dbReference type="PANTHER" id="PTHR48057">
    <property type="entry name" value="LEUCINE-RICH REPEAT SERINE/THREONINE-PROTEIN KINASE 1"/>
    <property type="match status" value="1"/>
</dbReference>
<keyword evidence="2" id="KW-0677">Repeat</keyword>
<dbReference type="SUPFAM" id="SSF52058">
    <property type="entry name" value="L domain-like"/>
    <property type="match status" value="2"/>
</dbReference>
<proteinExistence type="predicted"/>
<accession>A0A1Y1HKZ3</accession>
<dbReference type="EMBL" id="DF236951">
    <property type="protein sequence ID" value="GAQ77651.1"/>
    <property type="molecule type" value="Genomic_DNA"/>
</dbReference>
<dbReference type="PANTHER" id="PTHR48057:SF7">
    <property type="entry name" value="LEUCINE-RICH REPEAT SERINE_THREONINE-PROTEIN KINASE 1"/>
    <property type="match status" value="1"/>
</dbReference>
<dbReference type="InterPro" id="IPR013210">
    <property type="entry name" value="LRR_N_plant-typ"/>
</dbReference>
<keyword evidence="1" id="KW-0433">Leucine-rich repeat</keyword>
<dbReference type="InterPro" id="IPR052595">
    <property type="entry name" value="LRRC69/RLP"/>
</dbReference>
<dbReference type="STRING" id="105231.A0A1Y1HKZ3"/>
<keyword evidence="6" id="KW-1185">Reference proteome</keyword>
<dbReference type="AlphaFoldDB" id="A0A1Y1HKZ3"/>
<sequence>MAREQGFVLLSSLVLAIAFATSGVSAITSPADVTAIRNLYTALGRPAKLALWADPLLALDPCNGTGPAVPSINCTLAAPPATYVITTVDLRNTGPYSGVAPPEIGAFPSLQNLYLTGLNFSGIPTAVGGLQQLQTLAIDNNVITTLPNELANIKNLTSLTLGGNQFSILPPVVPLLTSLIRLDLSYNYWAQPFPETMGNLRSLQAFIAMSSNLQTAFGGPYFPAWMLNLKVLGEIILDFNPTFGATLNATLGTLPLLGYLSCVQCGLKGPIPATFGQSQYLGALHLSNNFLNGTIPPPLGNLSLYLHDLKLDQNNLTGPIPPELAKLQTVYLDLSSNQLNGTLPLEFYNATGVIYLQNNQLTGPLPYFLNKTAAQFIVTNNKFCSNVIGQLCGNVTDSYILRALRYSLGNPPLLRNWTGDAPCNSSWAGVTCNSTTGESAVAVNASRVQAFGTIPDVIGGLTGLQSLDLSYNSIIGSLPSSLGNLTNLVTLLLNNNALNGSIPASLAALPSLQTVDLSYNRYPAGALPAGLTNVTNINNQTAAVAR</sequence>
<feature type="signal peptide" evidence="3">
    <location>
        <begin position="1"/>
        <end position="26"/>
    </location>
</feature>
<dbReference type="FunFam" id="3.80.10.10:FF:000383">
    <property type="entry name" value="Leucine-rich repeat receptor protein kinase EMS1"/>
    <property type="match status" value="2"/>
</dbReference>
<evidence type="ECO:0000313" key="5">
    <source>
        <dbReference type="EMBL" id="GAQ77651.1"/>
    </source>
</evidence>
<feature type="chain" id="PRO_5013254129" description="Leucine-rich repeat-containing N-terminal plant-type domain-containing protein" evidence="3">
    <location>
        <begin position="27"/>
        <end position="546"/>
    </location>
</feature>
<dbReference type="Pfam" id="PF00560">
    <property type="entry name" value="LRR_1"/>
    <property type="match status" value="3"/>
</dbReference>
<dbReference type="Proteomes" id="UP000054558">
    <property type="component" value="Unassembled WGS sequence"/>
</dbReference>
<feature type="domain" description="Leucine-rich repeat-containing N-terminal plant-type" evidence="4">
    <location>
        <begin position="397"/>
        <end position="433"/>
    </location>
</feature>
<dbReference type="InterPro" id="IPR032675">
    <property type="entry name" value="LRR_dom_sf"/>
</dbReference>
<dbReference type="Pfam" id="PF08263">
    <property type="entry name" value="LRRNT_2"/>
    <property type="match status" value="1"/>
</dbReference>
<evidence type="ECO:0000313" key="6">
    <source>
        <dbReference type="Proteomes" id="UP000054558"/>
    </source>
</evidence>
<evidence type="ECO:0000256" key="2">
    <source>
        <dbReference type="ARBA" id="ARBA00022737"/>
    </source>
</evidence>
<dbReference type="InterPro" id="IPR001611">
    <property type="entry name" value="Leu-rich_rpt"/>
</dbReference>
<dbReference type="InterPro" id="IPR003591">
    <property type="entry name" value="Leu-rich_rpt_typical-subtyp"/>
</dbReference>
<dbReference type="Gene3D" id="3.80.10.10">
    <property type="entry name" value="Ribonuclease Inhibitor"/>
    <property type="match status" value="3"/>
</dbReference>
<gene>
    <name evidence="5" type="ORF">KFL_000020120</name>
</gene>
<keyword evidence="3" id="KW-0732">Signal</keyword>
<reference evidence="5 6" key="1">
    <citation type="journal article" date="2014" name="Nat. Commun.">
        <title>Klebsormidium flaccidum genome reveals primary factors for plant terrestrial adaptation.</title>
        <authorList>
            <person name="Hori K."/>
            <person name="Maruyama F."/>
            <person name="Fujisawa T."/>
            <person name="Togashi T."/>
            <person name="Yamamoto N."/>
            <person name="Seo M."/>
            <person name="Sato S."/>
            <person name="Yamada T."/>
            <person name="Mori H."/>
            <person name="Tajima N."/>
            <person name="Moriyama T."/>
            <person name="Ikeuchi M."/>
            <person name="Watanabe M."/>
            <person name="Wada H."/>
            <person name="Kobayashi K."/>
            <person name="Saito M."/>
            <person name="Masuda T."/>
            <person name="Sasaki-Sekimoto Y."/>
            <person name="Mashiguchi K."/>
            <person name="Awai K."/>
            <person name="Shimojima M."/>
            <person name="Masuda S."/>
            <person name="Iwai M."/>
            <person name="Nobusawa T."/>
            <person name="Narise T."/>
            <person name="Kondo S."/>
            <person name="Saito H."/>
            <person name="Sato R."/>
            <person name="Murakawa M."/>
            <person name="Ihara Y."/>
            <person name="Oshima-Yamada Y."/>
            <person name="Ohtaka K."/>
            <person name="Satoh M."/>
            <person name="Sonobe K."/>
            <person name="Ishii M."/>
            <person name="Ohtani R."/>
            <person name="Kanamori-Sato M."/>
            <person name="Honoki R."/>
            <person name="Miyazaki D."/>
            <person name="Mochizuki H."/>
            <person name="Umetsu J."/>
            <person name="Higashi K."/>
            <person name="Shibata D."/>
            <person name="Kamiya Y."/>
            <person name="Sato N."/>
            <person name="Nakamura Y."/>
            <person name="Tabata S."/>
            <person name="Ida S."/>
            <person name="Kurokawa K."/>
            <person name="Ohta H."/>
        </authorList>
    </citation>
    <scope>NUCLEOTIDE SEQUENCE [LARGE SCALE GENOMIC DNA]</scope>
    <source>
        <strain evidence="5 6">NIES-2285</strain>
    </source>
</reference>
<evidence type="ECO:0000256" key="3">
    <source>
        <dbReference type="SAM" id="SignalP"/>
    </source>
</evidence>
<protein>
    <recommendedName>
        <fullName evidence="4">Leucine-rich repeat-containing N-terminal plant-type domain-containing protein</fullName>
    </recommendedName>
</protein>